<dbReference type="Proteomes" id="UP000320653">
    <property type="component" value="Unassembled WGS sequence"/>
</dbReference>
<comment type="caution">
    <text evidence="11">The sequence shown here is derived from an EMBL/GenBank/DDBJ whole genome shotgun (WGS) entry which is preliminary data.</text>
</comment>
<proteinExistence type="inferred from homology"/>
<keyword evidence="4" id="KW-0443">Lipid metabolism</keyword>
<evidence type="ECO:0000256" key="2">
    <source>
        <dbReference type="ARBA" id="ARBA00022516"/>
    </source>
</evidence>
<sequence>MALELLNRELTPEANQAPAPIPESGDVFGRIGSLETRLARNDREIDAAQSVRFRVFAEEMHAKLSPEAMARRRDFDKYDEFCDHLLVVDNAIEGEIEDQIVGTYRLLRQEVAMANGGFYSASEYDIEPLLARHPDKQFMELGRSCVLPQHRTKRTVELLWQGNWSYSVKHGMGAMFGCASFSGTNPQEHALALSFLHHTVLGKEEWAVSALPELYTNMDLMPFDDINARRAVTTLPPLIKGYLRLGAMVGNGAVIDHAFNTTDVLIVLPIASISERYVAHYGADANRFATKSGDPI</sequence>
<evidence type="ECO:0000256" key="9">
    <source>
        <dbReference type="ARBA" id="ARBA00045724"/>
    </source>
</evidence>
<dbReference type="EC" id="2.3.2.30" evidence="7"/>
<name>A0A561QRR6_9HYPH</name>
<protein>
    <recommendedName>
        <fullName evidence="8">L-ornithine N(alpha)-acyltransferase</fullName>
        <ecNumber evidence="7">2.3.2.30</ecNumber>
    </recommendedName>
</protein>
<keyword evidence="5 11" id="KW-0012">Acyltransferase</keyword>
<dbReference type="GO" id="GO:0043810">
    <property type="term" value="F:ornithine-acyl [acyl carrier protein] N-acyltransferase activity"/>
    <property type="evidence" value="ECO:0007669"/>
    <property type="project" value="UniProtKB-EC"/>
</dbReference>
<accession>A0A561QRR6</accession>
<evidence type="ECO:0000256" key="4">
    <source>
        <dbReference type="ARBA" id="ARBA00023098"/>
    </source>
</evidence>
<keyword evidence="3 11" id="KW-0808">Transferase</keyword>
<dbReference type="PANTHER" id="PTHR37323">
    <property type="entry name" value="GCN5-RELATED N-ACETYLTRANSFERASE"/>
    <property type="match status" value="1"/>
</dbReference>
<evidence type="ECO:0000256" key="10">
    <source>
        <dbReference type="ARBA" id="ARBA00047785"/>
    </source>
</evidence>
<gene>
    <name evidence="11" type="ORF">FHW37_104351</name>
</gene>
<evidence type="ECO:0000256" key="5">
    <source>
        <dbReference type="ARBA" id="ARBA00023315"/>
    </source>
</evidence>
<evidence type="ECO:0000256" key="7">
    <source>
        <dbReference type="ARBA" id="ARBA00039058"/>
    </source>
</evidence>
<evidence type="ECO:0000256" key="6">
    <source>
        <dbReference type="ARBA" id="ARBA00038095"/>
    </source>
</evidence>
<evidence type="ECO:0000313" key="12">
    <source>
        <dbReference type="Proteomes" id="UP000320653"/>
    </source>
</evidence>
<comment type="function">
    <text evidence="9">Catalyzes the first step in the biosynthesis of ornithine lipids, which are phosphorus-free membrane lipids. Catalyzes the 3-hydroxyacyl-acyl carrier protein-dependent acylation of ornithine to form lyso-ornithine lipid (LOL).</text>
</comment>
<evidence type="ECO:0000256" key="3">
    <source>
        <dbReference type="ARBA" id="ARBA00022679"/>
    </source>
</evidence>
<keyword evidence="2" id="KW-0444">Lipid biosynthesis</keyword>
<dbReference type="EMBL" id="VIWP01000004">
    <property type="protein sequence ID" value="TWF53080.1"/>
    <property type="molecule type" value="Genomic_DNA"/>
</dbReference>
<dbReference type="RefSeq" id="WP_145638635.1">
    <property type="nucleotide sequence ID" value="NZ_VIWP01000004.1"/>
</dbReference>
<dbReference type="OrthoDB" id="9787072at2"/>
<comment type="catalytic activity">
    <reaction evidence="10">
        <text>a (3R)-hydroxyacyl-[ACP] + L-ornithine = a lyso-ornithine lipid + holo-[ACP] + H(+)</text>
        <dbReference type="Rhea" id="RHEA:20633"/>
        <dbReference type="Rhea" id="RHEA-COMP:9685"/>
        <dbReference type="Rhea" id="RHEA-COMP:9945"/>
        <dbReference type="ChEBI" id="CHEBI:15378"/>
        <dbReference type="ChEBI" id="CHEBI:46911"/>
        <dbReference type="ChEBI" id="CHEBI:64479"/>
        <dbReference type="ChEBI" id="CHEBI:78827"/>
        <dbReference type="ChEBI" id="CHEBI:138482"/>
        <dbReference type="EC" id="2.3.2.30"/>
    </reaction>
    <physiologicalReaction direction="left-to-right" evidence="10">
        <dbReference type="Rhea" id="RHEA:20634"/>
    </physiologicalReaction>
</comment>
<organism evidence="11 12">
    <name type="scientific">Neorhizobium alkalisoli</name>
    <dbReference type="NCBI Taxonomy" id="528178"/>
    <lineage>
        <taxon>Bacteria</taxon>
        <taxon>Pseudomonadati</taxon>
        <taxon>Pseudomonadota</taxon>
        <taxon>Alphaproteobacteria</taxon>
        <taxon>Hyphomicrobiales</taxon>
        <taxon>Rhizobiaceae</taxon>
        <taxon>Rhizobium/Agrobacterium group</taxon>
        <taxon>Neorhizobium</taxon>
    </lineage>
</organism>
<dbReference type="Pfam" id="PF13444">
    <property type="entry name" value="Acetyltransf_5"/>
    <property type="match status" value="1"/>
</dbReference>
<dbReference type="InterPro" id="IPR016181">
    <property type="entry name" value="Acyl_CoA_acyltransferase"/>
</dbReference>
<dbReference type="GO" id="GO:0006629">
    <property type="term" value="P:lipid metabolic process"/>
    <property type="evidence" value="ECO:0007669"/>
    <property type="project" value="UniProtKB-KW"/>
</dbReference>
<dbReference type="InterPro" id="IPR052351">
    <property type="entry name" value="Ornithine_N-alpha-AT"/>
</dbReference>
<dbReference type="SUPFAM" id="SSF55729">
    <property type="entry name" value="Acyl-CoA N-acyltransferases (Nat)"/>
    <property type="match status" value="1"/>
</dbReference>
<keyword evidence="12" id="KW-1185">Reference proteome</keyword>
<reference evidence="11 12" key="1">
    <citation type="submission" date="2019-06" db="EMBL/GenBank/DDBJ databases">
        <title>Sorghum-associated microbial communities from plants grown in Nebraska, USA.</title>
        <authorList>
            <person name="Schachtman D."/>
        </authorList>
    </citation>
    <scope>NUCLEOTIDE SEQUENCE [LARGE SCALE GENOMIC DNA]</scope>
    <source>
        <strain evidence="11 12">1225</strain>
    </source>
</reference>
<dbReference type="Gene3D" id="3.40.630.30">
    <property type="match status" value="1"/>
</dbReference>
<evidence type="ECO:0000313" key="11">
    <source>
        <dbReference type="EMBL" id="TWF53080.1"/>
    </source>
</evidence>
<evidence type="ECO:0000256" key="8">
    <source>
        <dbReference type="ARBA" id="ARBA00039866"/>
    </source>
</evidence>
<evidence type="ECO:0000256" key="1">
    <source>
        <dbReference type="ARBA" id="ARBA00005189"/>
    </source>
</evidence>
<comment type="similarity">
    <text evidence="6">Belongs to the acetyltransferase family. OlsB subfamily.</text>
</comment>
<comment type="pathway">
    <text evidence="1">Lipid metabolism.</text>
</comment>
<dbReference type="PANTHER" id="PTHR37323:SF1">
    <property type="entry name" value="L-ORNITHINE N(ALPHA)-ACYLTRANSFERASE"/>
    <property type="match status" value="1"/>
</dbReference>
<dbReference type="AlphaFoldDB" id="A0A561QRR6"/>